<dbReference type="PROSITE" id="PS51257">
    <property type="entry name" value="PROKAR_LIPOPROTEIN"/>
    <property type="match status" value="1"/>
</dbReference>
<dbReference type="InterPro" id="IPR058792">
    <property type="entry name" value="Beta-barrel_RND_2"/>
</dbReference>
<dbReference type="FunFam" id="2.40.30.170:FF:000010">
    <property type="entry name" value="Efflux RND transporter periplasmic adaptor subunit"/>
    <property type="match status" value="1"/>
</dbReference>
<evidence type="ECO:0000313" key="7">
    <source>
        <dbReference type="Proteomes" id="UP000009047"/>
    </source>
</evidence>
<dbReference type="SUPFAM" id="SSF111369">
    <property type="entry name" value="HlyD-like secretion proteins"/>
    <property type="match status" value="1"/>
</dbReference>
<dbReference type="Gene3D" id="2.40.30.170">
    <property type="match status" value="1"/>
</dbReference>
<feature type="domain" description="YknX-like C-terminal permuted SH3-like" evidence="5">
    <location>
        <begin position="280"/>
        <end position="347"/>
    </location>
</feature>
<evidence type="ECO:0000313" key="6">
    <source>
        <dbReference type="EMBL" id="ADK86347.1"/>
    </source>
</evidence>
<evidence type="ECO:0000256" key="1">
    <source>
        <dbReference type="ARBA" id="ARBA00009477"/>
    </source>
</evidence>
<feature type="domain" description="CusB-like beta-barrel" evidence="4">
    <location>
        <begin position="200"/>
        <end position="271"/>
    </location>
</feature>
<dbReference type="AlphaFoldDB" id="E1QKY8"/>
<dbReference type="eggNOG" id="COG0845">
    <property type="taxonomic scope" value="Bacteria"/>
</dbReference>
<dbReference type="HOGENOM" id="CLU_018816_1_2_7"/>
<evidence type="ECO:0000259" key="5">
    <source>
        <dbReference type="Pfam" id="PF25989"/>
    </source>
</evidence>
<dbReference type="Proteomes" id="UP000009047">
    <property type="component" value="Chromosome"/>
</dbReference>
<dbReference type="OrthoDB" id="9800209at2"/>
<dbReference type="Gene3D" id="2.40.420.20">
    <property type="match status" value="1"/>
</dbReference>
<comment type="similarity">
    <text evidence="1">Belongs to the membrane fusion protein (MFP) (TC 8.A.1) family.</text>
</comment>
<dbReference type="Gene3D" id="2.40.50.100">
    <property type="match status" value="2"/>
</dbReference>
<dbReference type="Pfam" id="PF25954">
    <property type="entry name" value="Beta-barrel_RND_2"/>
    <property type="match status" value="1"/>
</dbReference>
<dbReference type="InterPro" id="IPR006143">
    <property type="entry name" value="RND_pump_MFP"/>
</dbReference>
<dbReference type="RefSeq" id="WP_013259784.1">
    <property type="nucleotide sequence ID" value="NC_014365.1"/>
</dbReference>
<dbReference type="Pfam" id="PF25917">
    <property type="entry name" value="BSH_RND"/>
    <property type="match status" value="1"/>
</dbReference>
<dbReference type="InterPro" id="IPR058637">
    <property type="entry name" value="YknX-like_C"/>
</dbReference>
<dbReference type="PANTHER" id="PTHR30469">
    <property type="entry name" value="MULTIDRUG RESISTANCE PROTEIN MDTA"/>
    <property type="match status" value="1"/>
</dbReference>
<dbReference type="NCBIfam" id="TIGR01730">
    <property type="entry name" value="RND_mfp"/>
    <property type="match status" value="1"/>
</dbReference>
<dbReference type="InterPro" id="IPR058625">
    <property type="entry name" value="MdtA-like_BSH"/>
</dbReference>
<gene>
    <name evidence="6" type="ordered locus">Deba_2994</name>
</gene>
<sequence length="348" mass="37626">MSSPKSCLLAWLIVAALALLSACDGAPAADTKEANGRNLPVVQVLKIEPTTMLDALILPGETEAIEDIVLAAEHAGRVETVTVNDGDKVKKGQIVAEIDVAALKTALDRAKANYNMAADQAKRRRPLIDKGVIGREEYDKVETARLVAQGELREAQVLYNKGFVRAPIDGRVNHLHVDAGEFVDKGNPVADIVNTDQIRVNVSVPELDVRYIKVGQPSRVTMDAMPGRQWFGRIDFVAFKADPATRTFKARVVLDNADGAIRPGMICRAGFLKQTINDALAAPLSALVDKGGERLVFVEKDGVIQARTIEIGVIEAERIQIVKGLAPGDNLVVSGQEDIEDGMKVRVR</sequence>
<dbReference type="Pfam" id="PF25989">
    <property type="entry name" value="YknX_C"/>
    <property type="match status" value="1"/>
</dbReference>
<name>E1QKY8_DESB2</name>
<dbReference type="EMBL" id="CP002085">
    <property type="protein sequence ID" value="ADK86347.1"/>
    <property type="molecule type" value="Genomic_DNA"/>
</dbReference>
<feature type="domain" description="Multidrug resistance protein MdtA-like barrel-sandwich hybrid" evidence="3">
    <location>
        <begin position="75"/>
        <end position="193"/>
    </location>
</feature>
<dbReference type="PANTHER" id="PTHR30469:SF15">
    <property type="entry name" value="HLYD FAMILY OF SECRETION PROTEINS"/>
    <property type="match status" value="1"/>
</dbReference>
<organism evidence="6 7">
    <name type="scientific">Desulfarculus baarsii (strain ATCC 33931 / DSM 2075 / LMG 7858 / VKM B-1802 / 2st14)</name>
    <dbReference type="NCBI Taxonomy" id="644282"/>
    <lineage>
        <taxon>Bacteria</taxon>
        <taxon>Pseudomonadati</taxon>
        <taxon>Thermodesulfobacteriota</taxon>
        <taxon>Desulfarculia</taxon>
        <taxon>Desulfarculales</taxon>
        <taxon>Desulfarculaceae</taxon>
        <taxon>Desulfarculus</taxon>
    </lineage>
</organism>
<dbReference type="STRING" id="644282.Deba_2994"/>
<evidence type="ECO:0000256" key="2">
    <source>
        <dbReference type="SAM" id="SignalP"/>
    </source>
</evidence>
<evidence type="ECO:0000259" key="3">
    <source>
        <dbReference type="Pfam" id="PF25917"/>
    </source>
</evidence>
<feature type="signal peptide" evidence="2">
    <location>
        <begin position="1"/>
        <end position="28"/>
    </location>
</feature>
<reference evidence="6 7" key="1">
    <citation type="journal article" date="2010" name="Stand. Genomic Sci.">
        <title>Complete genome sequence of Desulfarculus baarsii type strain (2st14).</title>
        <authorList>
            <person name="Sun H."/>
            <person name="Spring S."/>
            <person name="Lapidus A."/>
            <person name="Davenport K."/>
            <person name="Del Rio T.G."/>
            <person name="Tice H."/>
            <person name="Nolan M."/>
            <person name="Copeland A."/>
            <person name="Cheng J.F."/>
            <person name="Lucas S."/>
            <person name="Tapia R."/>
            <person name="Goodwin L."/>
            <person name="Pitluck S."/>
            <person name="Ivanova N."/>
            <person name="Pagani I."/>
            <person name="Mavromatis K."/>
            <person name="Ovchinnikova G."/>
            <person name="Pati A."/>
            <person name="Chen A."/>
            <person name="Palaniappan K."/>
            <person name="Hauser L."/>
            <person name="Chang Y.J."/>
            <person name="Jeffries C.D."/>
            <person name="Detter J.C."/>
            <person name="Han C."/>
            <person name="Rohde M."/>
            <person name="Brambilla E."/>
            <person name="Goker M."/>
            <person name="Woyke T."/>
            <person name="Bristow J."/>
            <person name="Eisen J.A."/>
            <person name="Markowitz V."/>
            <person name="Hugenholtz P."/>
            <person name="Kyrpides N.C."/>
            <person name="Klenk H.P."/>
            <person name="Land M."/>
        </authorList>
    </citation>
    <scope>NUCLEOTIDE SEQUENCE [LARGE SCALE GENOMIC DNA]</scope>
    <source>
        <strain evidence="7">ATCC 33931 / DSM 2075 / LMG 7858 / VKM B-1802 / 2st14</strain>
    </source>
</reference>
<feature type="chain" id="PRO_5003150437" evidence="2">
    <location>
        <begin position="29"/>
        <end position="348"/>
    </location>
</feature>
<keyword evidence="2" id="KW-0732">Signal</keyword>
<dbReference type="GO" id="GO:0015562">
    <property type="term" value="F:efflux transmembrane transporter activity"/>
    <property type="evidence" value="ECO:0007669"/>
    <property type="project" value="TreeGrafter"/>
</dbReference>
<dbReference type="GO" id="GO:1990281">
    <property type="term" value="C:efflux pump complex"/>
    <property type="evidence" value="ECO:0007669"/>
    <property type="project" value="TreeGrafter"/>
</dbReference>
<accession>E1QKY8</accession>
<evidence type="ECO:0000259" key="4">
    <source>
        <dbReference type="Pfam" id="PF25954"/>
    </source>
</evidence>
<proteinExistence type="inferred from homology"/>
<protein>
    <submittedName>
        <fullName evidence="6">Efflux transporter, RND family, MFP subunit</fullName>
    </submittedName>
</protein>
<dbReference type="KEGG" id="dbr:Deba_2994"/>
<keyword evidence="7" id="KW-1185">Reference proteome</keyword>